<dbReference type="PANTHER" id="PTHR22911">
    <property type="entry name" value="ACYL-MALONYL CONDENSING ENZYME-RELATED"/>
    <property type="match status" value="1"/>
</dbReference>
<feature type="transmembrane region" description="Helical" evidence="2">
    <location>
        <begin position="92"/>
        <end position="111"/>
    </location>
</feature>
<keyword evidence="2" id="KW-0812">Transmembrane</keyword>
<feature type="transmembrane region" description="Helical" evidence="2">
    <location>
        <begin position="239"/>
        <end position="261"/>
    </location>
</feature>
<feature type="domain" description="EamA" evidence="3">
    <location>
        <begin position="151"/>
        <end position="284"/>
    </location>
</feature>
<feature type="transmembrane region" description="Helical" evidence="2">
    <location>
        <begin position="118"/>
        <end position="140"/>
    </location>
</feature>
<dbReference type="EMBL" id="BNJG01000003">
    <property type="protein sequence ID" value="GHO59517.1"/>
    <property type="molecule type" value="Genomic_DNA"/>
</dbReference>
<dbReference type="Proteomes" id="UP000654345">
    <property type="component" value="Unassembled WGS sequence"/>
</dbReference>
<dbReference type="PANTHER" id="PTHR22911:SF137">
    <property type="entry name" value="SOLUTE CARRIER FAMILY 35 MEMBER G2-RELATED"/>
    <property type="match status" value="1"/>
</dbReference>
<dbReference type="InterPro" id="IPR037185">
    <property type="entry name" value="EmrE-like"/>
</dbReference>
<sequence>MGGILGLLAAIGWGSADFLARYATRSIGSYRTLFFIQFIGLAGLSVVMVATGSLQSLSRLTGDVWIWMGLAAFLYTGSTLALYRAFEIGKLALVSPIAASYAALTTLLAFVSGEQLSWLHVLGISLALVGVLLAVIPQALGTEKSKTRARGIGWAIGAAIGLGLTFWILGFHITSTLGGITPIWLLRLVAPVLLMLGARPLEQSLELPPRPVWKYLIGIGLLDTGAFVANALGFTLAQVSLVSVLGSLFSAVTVLLAWFVLHEQLFWRQWLGIGTIFLGIFLVNS</sequence>
<keyword evidence="2" id="KW-0472">Membrane</keyword>
<protein>
    <recommendedName>
        <fullName evidence="3">EamA domain-containing protein</fullName>
    </recommendedName>
</protein>
<dbReference type="Gene3D" id="1.10.3730.20">
    <property type="match status" value="2"/>
</dbReference>
<comment type="similarity">
    <text evidence="1">Belongs to the EamA transporter family.</text>
</comment>
<dbReference type="SUPFAM" id="SSF103481">
    <property type="entry name" value="Multidrug resistance efflux transporter EmrE"/>
    <property type="match status" value="2"/>
</dbReference>
<gene>
    <name evidence="4" type="ORF">KSB_79920</name>
</gene>
<feature type="transmembrane region" description="Helical" evidence="2">
    <location>
        <begin position="64"/>
        <end position="86"/>
    </location>
</feature>
<keyword evidence="2" id="KW-1133">Transmembrane helix</keyword>
<evidence type="ECO:0000259" key="3">
    <source>
        <dbReference type="Pfam" id="PF00892"/>
    </source>
</evidence>
<comment type="caution">
    <text evidence="4">The sequence shown here is derived from an EMBL/GenBank/DDBJ whole genome shotgun (WGS) entry which is preliminary data.</text>
</comment>
<dbReference type="Pfam" id="PF00892">
    <property type="entry name" value="EamA"/>
    <property type="match status" value="2"/>
</dbReference>
<keyword evidence="5" id="KW-1185">Reference proteome</keyword>
<evidence type="ECO:0000313" key="5">
    <source>
        <dbReference type="Proteomes" id="UP000654345"/>
    </source>
</evidence>
<organism evidence="4 5">
    <name type="scientific">Ktedonobacter robiniae</name>
    <dbReference type="NCBI Taxonomy" id="2778365"/>
    <lineage>
        <taxon>Bacteria</taxon>
        <taxon>Bacillati</taxon>
        <taxon>Chloroflexota</taxon>
        <taxon>Ktedonobacteria</taxon>
        <taxon>Ktedonobacterales</taxon>
        <taxon>Ktedonobacteraceae</taxon>
        <taxon>Ktedonobacter</taxon>
    </lineage>
</organism>
<feature type="transmembrane region" description="Helical" evidence="2">
    <location>
        <begin position="152"/>
        <end position="171"/>
    </location>
</feature>
<feature type="domain" description="EamA" evidence="3">
    <location>
        <begin position="2"/>
        <end position="135"/>
    </location>
</feature>
<accession>A0ABQ3V4M8</accession>
<evidence type="ECO:0000313" key="4">
    <source>
        <dbReference type="EMBL" id="GHO59517.1"/>
    </source>
</evidence>
<proteinExistence type="inferred from homology"/>
<feature type="transmembrane region" description="Helical" evidence="2">
    <location>
        <begin position="213"/>
        <end position="232"/>
    </location>
</feature>
<name>A0ABQ3V4M8_9CHLR</name>
<feature type="transmembrane region" description="Helical" evidence="2">
    <location>
        <begin position="267"/>
        <end position="284"/>
    </location>
</feature>
<reference evidence="4 5" key="1">
    <citation type="journal article" date="2021" name="Int. J. Syst. Evol. Microbiol.">
        <title>Reticulibacter mediterranei gen. nov., sp. nov., within the new family Reticulibacteraceae fam. nov., and Ktedonospora formicarum gen. nov., sp. nov., Ktedonobacter robiniae sp. nov., Dictyobacter formicarum sp. nov. and Dictyobacter arantiisoli sp. nov., belonging to the class Ktedonobacteria.</title>
        <authorList>
            <person name="Yabe S."/>
            <person name="Zheng Y."/>
            <person name="Wang C.M."/>
            <person name="Sakai Y."/>
            <person name="Abe K."/>
            <person name="Yokota A."/>
            <person name="Donadio S."/>
            <person name="Cavaletti L."/>
            <person name="Monciardini P."/>
        </authorList>
    </citation>
    <scope>NUCLEOTIDE SEQUENCE [LARGE SCALE GENOMIC DNA]</scope>
    <source>
        <strain evidence="4 5">SOSP1-30</strain>
    </source>
</reference>
<dbReference type="RefSeq" id="WP_201375695.1">
    <property type="nucleotide sequence ID" value="NZ_BNJG01000003.1"/>
</dbReference>
<evidence type="ECO:0000256" key="2">
    <source>
        <dbReference type="SAM" id="Phobius"/>
    </source>
</evidence>
<dbReference type="InterPro" id="IPR000620">
    <property type="entry name" value="EamA_dom"/>
</dbReference>
<evidence type="ECO:0000256" key="1">
    <source>
        <dbReference type="ARBA" id="ARBA00007362"/>
    </source>
</evidence>
<feature type="transmembrane region" description="Helical" evidence="2">
    <location>
        <begin position="32"/>
        <end position="52"/>
    </location>
</feature>